<dbReference type="InterPro" id="IPR036259">
    <property type="entry name" value="MFS_trans_sf"/>
</dbReference>
<dbReference type="Gene3D" id="1.20.1250.20">
    <property type="entry name" value="MFS general substrate transporter like domains"/>
    <property type="match status" value="1"/>
</dbReference>
<dbReference type="GO" id="GO:0016020">
    <property type="term" value="C:membrane"/>
    <property type="evidence" value="ECO:0007669"/>
    <property type="project" value="UniProtKB-SubCell"/>
</dbReference>
<reference evidence="11" key="2">
    <citation type="submission" date="2017-01" db="EMBL/GenBank/DDBJ databases">
        <authorList>
            <person name="Wang Y."/>
            <person name="White M."/>
            <person name="Kvist S."/>
            <person name="Moncalvo J.-M."/>
        </authorList>
    </citation>
    <scope>NUCLEOTIDE SEQUENCE [LARGE SCALE GENOMIC DNA]</scope>
    <source>
        <strain evidence="11">COL-18-3</strain>
    </source>
</reference>
<evidence type="ECO:0000256" key="3">
    <source>
        <dbReference type="ARBA" id="ARBA00022692"/>
    </source>
</evidence>
<sequence length="385" mass="40993">MGSSIGLGMSKKFWMMLMFRIGQGIGSGTIWSLGLGMLADIYPNDKLGAPVGTAWSMHSLGTLGGPVIGGVLYEYGGEMAIAWFMAGLSAACAILRFFIHDVSELVKLLNEKDEAAKIALANNELSVATEEQIGLQTKENGVSVQKNTGANDDSTPISASNTLQPQNNTTSVNRKKNLTMLDLIREPQIWICCFASSALFGVLGAIETILPIIATDRYNLTSAQIGFVFIALTIPNMLSAIIAGRITDSDRMSAIFGKSRKRFVVMLLGNCLTGIFCIILGLVNALVLFIIAGALLGFSAGVGAVPTIAAMAEHKETIGEGSNTQLYSLFNVGYSIAVLTVPIAGSAIFSATTPFITCLVAGLFLIVCSVISISWLIIRFRKTWK</sequence>
<dbReference type="PROSITE" id="PS50850">
    <property type="entry name" value="MFS"/>
    <property type="match status" value="1"/>
</dbReference>
<feature type="transmembrane region" description="Helical" evidence="7">
    <location>
        <begin position="189"/>
        <end position="213"/>
    </location>
</feature>
<protein>
    <submittedName>
        <fullName evidence="9">Putative MFS-type transporter</fullName>
    </submittedName>
</protein>
<feature type="region of interest" description="Disordered" evidence="6">
    <location>
        <begin position="139"/>
        <end position="169"/>
    </location>
</feature>
<gene>
    <name evidence="10" type="ORF">AX774_g2992</name>
    <name evidence="9" type="ORF">AX774_g3577</name>
</gene>
<keyword evidence="3 7" id="KW-0812">Transmembrane</keyword>
<comment type="subcellular location">
    <subcellularLocation>
        <location evidence="1">Membrane</location>
        <topology evidence="1">Multi-pass membrane protein</topology>
    </subcellularLocation>
</comment>
<evidence type="ECO:0000313" key="11">
    <source>
        <dbReference type="Proteomes" id="UP000188320"/>
    </source>
</evidence>
<dbReference type="EMBL" id="LSSK01000389">
    <property type="protein sequence ID" value="OMH83520.1"/>
    <property type="molecule type" value="Genomic_DNA"/>
</dbReference>
<evidence type="ECO:0000256" key="4">
    <source>
        <dbReference type="ARBA" id="ARBA00022989"/>
    </source>
</evidence>
<feature type="transmembrane region" description="Helical" evidence="7">
    <location>
        <begin position="354"/>
        <end position="378"/>
    </location>
</feature>
<feature type="transmembrane region" description="Helical" evidence="7">
    <location>
        <begin position="289"/>
        <end position="312"/>
    </location>
</feature>
<dbReference type="GO" id="GO:0022857">
    <property type="term" value="F:transmembrane transporter activity"/>
    <property type="evidence" value="ECO:0007669"/>
    <property type="project" value="InterPro"/>
</dbReference>
<feature type="transmembrane region" description="Helical" evidence="7">
    <location>
        <begin position="225"/>
        <end position="243"/>
    </location>
</feature>
<accession>A0A1R1PPR5</accession>
<feature type="transmembrane region" description="Helical" evidence="7">
    <location>
        <begin position="263"/>
        <end position="283"/>
    </location>
</feature>
<dbReference type="Gene3D" id="1.20.1720.10">
    <property type="entry name" value="Multidrug resistance protein D"/>
    <property type="match status" value="1"/>
</dbReference>
<dbReference type="Pfam" id="PF07690">
    <property type="entry name" value="MFS_1"/>
    <property type="match status" value="1"/>
</dbReference>
<keyword evidence="5 7" id="KW-0472">Membrane</keyword>
<evidence type="ECO:0000313" key="9">
    <source>
        <dbReference type="EMBL" id="OMH82931.1"/>
    </source>
</evidence>
<dbReference type="AlphaFoldDB" id="A0A1R1PPR5"/>
<organism evidence="9 11">
    <name type="scientific">Zancudomyces culisetae</name>
    <name type="common">Gut fungus</name>
    <name type="synonym">Smittium culisetae</name>
    <dbReference type="NCBI Taxonomy" id="1213189"/>
    <lineage>
        <taxon>Eukaryota</taxon>
        <taxon>Fungi</taxon>
        <taxon>Fungi incertae sedis</taxon>
        <taxon>Zoopagomycota</taxon>
        <taxon>Kickxellomycotina</taxon>
        <taxon>Harpellomycetes</taxon>
        <taxon>Harpellales</taxon>
        <taxon>Legeriomycetaceae</taxon>
        <taxon>Zancudomyces</taxon>
    </lineage>
</organism>
<keyword evidence="11" id="KW-1185">Reference proteome</keyword>
<dbReference type="PANTHER" id="PTHR23506:SF23">
    <property type="entry name" value="GH10249P"/>
    <property type="match status" value="1"/>
</dbReference>
<dbReference type="InterPro" id="IPR020846">
    <property type="entry name" value="MFS_dom"/>
</dbReference>
<dbReference type="PANTHER" id="PTHR23506">
    <property type="entry name" value="GH10249P"/>
    <property type="match status" value="1"/>
</dbReference>
<evidence type="ECO:0000313" key="10">
    <source>
        <dbReference type="EMBL" id="OMH83520.1"/>
    </source>
</evidence>
<keyword evidence="2" id="KW-0813">Transport</keyword>
<proteinExistence type="predicted"/>
<dbReference type="EMBL" id="LSSK01000561">
    <property type="protein sequence ID" value="OMH82931.1"/>
    <property type="molecule type" value="Genomic_DNA"/>
</dbReference>
<feature type="transmembrane region" description="Helical" evidence="7">
    <location>
        <begin position="324"/>
        <end position="348"/>
    </location>
</feature>
<evidence type="ECO:0000256" key="7">
    <source>
        <dbReference type="SAM" id="Phobius"/>
    </source>
</evidence>
<dbReference type="Proteomes" id="UP000188320">
    <property type="component" value="Unassembled WGS sequence"/>
</dbReference>
<evidence type="ECO:0000256" key="1">
    <source>
        <dbReference type="ARBA" id="ARBA00004141"/>
    </source>
</evidence>
<evidence type="ECO:0000256" key="2">
    <source>
        <dbReference type="ARBA" id="ARBA00022448"/>
    </source>
</evidence>
<evidence type="ECO:0000256" key="5">
    <source>
        <dbReference type="ARBA" id="ARBA00023136"/>
    </source>
</evidence>
<evidence type="ECO:0000256" key="6">
    <source>
        <dbReference type="SAM" id="MobiDB-lite"/>
    </source>
</evidence>
<evidence type="ECO:0000259" key="8">
    <source>
        <dbReference type="PROSITE" id="PS50850"/>
    </source>
</evidence>
<name>A0A1R1PPR5_ZANCU</name>
<dbReference type="SUPFAM" id="SSF103473">
    <property type="entry name" value="MFS general substrate transporter"/>
    <property type="match status" value="1"/>
</dbReference>
<dbReference type="InterPro" id="IPR050930">
    <property type="entry name" value="MFS_Vesicular_Transporter"/>
</dbReference>
<feature type="transmembrane region" description="Helical" evidence="7">
    <location>
        <begin position="21"/>
        <end position="42"/>
    </location>
</feature>
<feature type="transmembrane region" description="Helical" evidence="7">
    <location>
        <begin position="80"/>
        <end position="99"/>
    </location>
</feature>
<feature type="domain" description="Major facilitator superfamily (MFS) profile" evidence="8">
    <location>
        <begin position="1"/>
        <end position="385"/>
    </location>
</feature>
<reference evidence="9" key="1">
    <citation type="submission" date="2017-01" db="EMBL/GenBank/DDBJ databases">
        <authorList>
            <person name="Mah S.A."/>
            <person name="Swanson W.J."/>
            <person name="Moy G.W."/>
            <person name="Vacquier V.D."/>
        </authorList>
    </citation>
    <scope>NUCLEOTIDE SEQUENCE [LARGE SCALE GENOMIC DNA]</scope>
    <source>
        <strain evidence="9">COL-18-3</strain>
    </source>
</reference>
<dbReference type="OrthoDB" id="5086884at2759"/>
<keyword evidence="4 7" id="KW-1133">Transmembrane helix</keyword>
<dbReference type="InterPro" id="IPR011701">
    <property type="entry name" value="MFS"/>
</dbReference>
<comment type="caution">
    <text evidence="9">The sequence shown here is derived from an EMBL/GenBank/DDBJ whole genome shotgun (WGS) entry which is preliminary data.</text>
</comment>